<dbReference type="SUPFAM" id="SSF158446">
    <property type="entry name" value="IVS-encoded protein-like"/>
    <property type="match status" value="1"/>
</dbReference>
<dbReference type="PROSITE" id="PS50807">
    <property type="entry name" value="GCM"/>
    <property type="match status" value="1"/>
</dbReference>
<accession>A0A1G1WGW4</accession>
<reference evidence="2 3" key="1">
    <citation type="journal article" date="2016" name="Nat. Commun.">
        <title>Thousands of microbial genomes shed light on interconnected biogeochemical processes in an aquifer system.</title>
        <authorList>
            <person name="Anantharaman K."/>
            <person name="Brown C.T."/>
            <person name="Hug L.A."/>
            <person name="Sharon I."/>
            <person name="Castelle C.J."/>
            <person name="Probst A.J."/>
            <person name="Thomas B.C."/>
            <person name="Singh A."/>
            <person name="Wilkins M.J."/>
            <person name="Karaoz U."/>
            <person name="Brodie E.L."/>
            <person name="Williams K.H."/>
            <person name="Hubbard S.S."/>
            <person name="Banfield J.F."/>
        </authorList>
    </citation>
    <scope>NUCLEOTIDE SEQUENCE [LARGE SCALE GENOMIC DNA]</scope>
</reference>
<dbReference type="GO" id="GO:0003677">
    <property type="term" value="F:DNA binding"/>
    <property type="evidence" value="ECO:0007669"/>
    <property type="project" value="InterPro"/>
</dbReference>
<gene>
    <name evidence="2" type="ORF">A2Z11_02710</name>
</gene>
<evidence type="ECO:0000259" key="1">
    <source>
        <dbReference type="PROSITE" id="PS50807"/>
    </source>
</evidence>
<organism evidence="2 3">
    <name type="scientific">Candidatus Woykebacteria bacterium RBG_16_43_9</name>
    <dbReference type="NCBI Taxonomy" id="1802596"/>
    <lineage>
        <taxon>Bacteria</taxon>
        <taxon>Candidatus Woykeibacteriota</taxon>
    </lineage>
</organism>
<dbReference type="Gene3D" id="1.20.1440.60">
    <property type="entry name" value="23S rRNA-intervening sequence"/>
    <property type="match status" value="1"/>
</dbReference>
<dbReference type="AlphaFoldDB" id="A0A1G1WGW4"/>
<dbReference type="NCBIfam" id="TIGR02436">
    <property type="entry name" value="four helix bundle protein"/>
    <property type="match status" value="1"/>
</dbReference>
<name>A0A1G1WGW4_9BACT</name>
<dbReference type="Pfam" id="PF05635">
    <property type="entry name" value="23S_rRNA_IVP"/>
    <property type="match status" value="1"/>
</dbReference>
<dbReference type="Proteomes" id="UP000176389">
    <property type="component" value="Unassembled WGS sequence"/>
</dbReference>
<dbReference type="InterPro" id="IPR012657">
    <property type="entry name" value="23S_rRNA-intervening_sequence"/>
</dbReference>
<dbReference type="PANTHER" id="PTHR38471">
    <property type="entry name" value="FOUR HELIX BUNDLE PROTEIN"/>
    <property type="match status" value="1"/>
</dbReference>
<dbReference type="EMBL" id="MHCS01000007">
    <property type="protein sequence ID" value="OGY26946.1"/>
    <property type="molecule type" value="Genomic_DNA"/>
</dbReference>
<dbReference type="InterPro" id="IPR036583">
    <property type="entry name" value="23S_rRNA_IVS_sf"/>
</dbReference>
<proteinExistence type="predicted"/>
<dbReference type="GO" id="GO:0006355">
    <property type="term" value="P:regulation of DNA-templated transcription"/>
    <property type="evidence" value="ECO:0007669"/>
    <property type="project" value="InterPro"/>
</dbReference>
<evidence type="ECO:0000313" key="3">
    <source>
        <dbReference type="Proteomes" id="UP000176389"/>
    </source>
</evidence>
<dbReference type="STRING" id="1802596.A2Z11_02710"/>
<dbReference type="CDD" id="cd16377">
    <property type="entry name" value="23S_rRNA_IVP_like"/>
    <property type="match status" value="1"/>
</dbReference>
<dbReference type="InterPro" id="IPR003902">
    <property type="entry name" value="Tscrpt_reg_GCM"/>
</dbReference>
<sequence>MEHKGYKKLRVWEEAHKLVLLVYKETKGFPREELFGLTSQLRRAVISVPANIVEGQVKNSRRSFIQFLNIANGSLVEVEYYLELAKELNFLTEKQFKKLDEQRIVVGGLLNGLIKFLRKP</sequence>
<evidence type="ECO:0000313" key="2">
    <source>
        <dbReference type="EMBL" id="OGY26946.1"/>
    </source>
</evidence>
<dbReference type="PANTHER" id="PTHR38471:SF2">
    <property type="entry name" value="FOUR HELIX BUNDLE PROTEIN"/>
    <property type="match status" value="1"/>
</dbReference>
<comment type="caution">
    <text evidence="2">The sequence shown here is derived from an EMBL/GenBank/DDBJ whole genome shotgun (WGS) entry which is preliminary data.</text>
</comment>
<feature type="domain" description="GCM" evidence="1">
    <location>
        <begin position="1"/>
        <end position="45"/>
    </location>
</feature>
<protein>
    <submittedName>
        <fullName evidence="2">Four helix bundle protein</fullName>
    </submittedName>
</protein>